<reference evidence="5" key="1">
    <citation type="journal article" date="2013" name="Nat. Biotechnol.">
        <title>Draft genome sequence of chickpea (Cicer arietinum) provides a resource for trait improvement.</title>
        <authorList>
            <person name="Varshney R.K."/>
            <person name="Song C."/>
            <person name="Saxena R.K."/>
            <person name="Azam S."/>
            <person name="Yu S."/>
            <person name="Sharpe A.G."/>
            <person name="Cannon S."/>
            <person name="Baek J."/>
            <person name="Rosen B.D."/>
            <person name="Tar'an B."/>
            <person name="Millan T."/>
            <person name="Zhang X."/>
            <person name="Ramsay L.D."/>
            <person name="Iwata A."/>
            <person name="Wang Y."/>
            <person name="Nelson W."/>
            <person name="Farmer A.D."/>
            <person name="Gaur P.M."/>
            <person name="Soderlund C."/>
            <person name="Penmetsa R.V."/>
            <person name="Xu C."/>
            <person name="Bharti A.K."/>
            <person name="He W."/>
            <person name="Winter P."/>
            <person name="Zhao S."/>
            <person name="Hane J.K."/>
            <person name="Carrasquilla-Garcia N."/>
            <person name="Condie J.A."/>
            <person name="Upadhyaya H.D."/>
            <person name="Luo M.C."/>
            <person name="Thudi M."/>
            <person name="Gowda C.L."/>
            <person name="Singh N.P."/>
            <person name="Lichtenzveig J."/>
            <person name="Gali K.K."/>
            <person name="Rubio J."/>
            <person name="Nadarajan N."/>
            <person name="Dolezel J."/>
            <person name="Bansal K.C."/>
            <person name="Xu X."/>
            <person name="Edwards D."/>
            <person name="Zhang G."/>
            <person name="Kahl G."/>
            <person name="Gil J."/>
            <person name="Singh K.B."/>
            <person name="Datta S.K."/>
            <person name="Jackson S.A."/>
            <person name="Wang J."/>
            <person name="Cook D.R."/>
        </authorList>
    </citation>
    <scope>NUCLEOTIDE SEQUENCE [LARGE SCALE GENOMIC DNA]</scope>
    <source>
        <strain evidence="5">cv. CDC Frontier</strain>
    </source>
</reference>
<keyword evidence="1" id="KW-0507">mRNA processing</keyword>
<evidence type="ECO:0000256" key="2">
    <source>
        <dbReference type="SAM" id="Coils"/>
    </source>
</evidence>
<dbReference type="Gene3D" id="1.25.40.90">
    <property type="match status" value="1"/>
</dbReference>
<dbReference type="FunFam" id="1.25.40.90:FF:000018">
    <property type="entry name" value="ENTH/VHS family protein isoform 1"/>
    <property type="match status" value="1"/>
</dbReference>
<feature type="coiled-coil region" evidence="2">
    <location>
        <begin position="219"/>
        <end position="292"/>
    </location>
</feature>
<dbReference type="STRING" id="3827.A0A1S2YCT9"/>
<evidence type="ECO:0000313" key="5">
    <source>
        <dbReference type="Proteomes" id="UP000087171"/>
    </source>
</evidence>
<name>A0A1S2YCT9_CICAR</name>
<feature type="compositionally biased region" description="Pro residues" evidence="3">
    <location>
        <begin position="457"/>
        <end position="468"/>
    </location>
</feature>
<dbReference type="CDD" id="cd16981">
    <property type="entry name" value="CID_RPRD_like"/>
    <property type="match status" value="1"/>
</dbReference>
<dbReference type="PaxDb" id="3827-XP_004502456.1"/>
<dbReference type="KEGG" id="cam:101502985"/>
<dbReference type="SUPFAM" id="SSF48464">
    <property type="entry name" value="ENTH/VHS domain"/>
    <property type="match status" value="1"/>
</dbReference>
<dbReference type="GO" id="GO:0005634">
    <property type="term" value="C:nucleus"/>
    <property type="evidence" value="ECO:0007669"/>
    <property type="project" value="UniProtKB-ARBA"/>
</dbReference>
<dbReference type="eggNOG" id="KOG2669">
    <property type="taxonomic scope" value="Eukaryota"/>
</dbReference>
<evidence type="ECO:0000259" key="4">
    <source>
        <dbReference type="PROSITE" id="PS51391"/>
    </source>
</evidence>
<reference evidence="6" key="2">
    <citation type="submission" date="2025-08" db="UniProtKB">
        <authorList>
            <consortium name="RefSeq"/>
        </authorList>
    </citation>
    <scope>IDENTIFICATION</scope>
    <source>
        <tissue evidence="6">Etiolated seedlings</tissue>
    </source>
</reference>
<dbReference type="PROSITE" id="PS51391">
    <property type="entry name" value="CID"/>
    <property type="match status" value="1"/>
</dbReference>
<sequence>MNSVFKEEILADKLSKLNRTQQCIETLSHWCIFHRSKAEQVVATWKKQFDKSEMLHRISLLFLANDIMQNSKRKGNEFVVEFWKIIPSAIKDVVAKNDDQGNAAVARLIRVWEERKVFGSQMPNLKDLMLGEDAPPSLEFSKKRSRSSVTITKRDSRSIKSKLSIGGTPEKIVSAFHLVLSEQSNEDAEMSKCKSAVQRVRKIEKDVDIACTIAKDPKRKTLMKELEEQQNLLKHCIEKLKLVEASRVALVSQLKEALHEQESELENVRTQMQVAQAQVQEASNMQRRLDNEDYSQYATSKSEAATKKSAAAIAAEVADKLTASSSSQLIMSSVLSTFAAEEAKNACLTSESTTSKPNISMPNSDTHVYMSAQQLTAVPNHSYPSVLVTQPTLHNVTQPSLHNVTQPIIHNVTQPILHNVAPTLQGQYHLHSNPSPQQYVQSTGGVISPYGYGSIPPLQPAPPPPPFNNQPLQIAQQQPLPITQQAPAPPSFRPLQPSGMMYYVNH</sequence>
<accession>A0A1S2YCT9</accession>
<dbReference type="GO" id="GO:0000993">
    <property type="term" value="F:RNA polymerase II complex binding"/>
    <property type="evidence" value="ECO:0007669"/>
    <property type="project" value="TreeGrafter"/>
</dbReference>
<dbReference type="Pfam" id="PF04818">
    <property type="entry name" value="CID"/>
    <property type="match status" value="1"/>
</dbReference>
<organism evidence="5 6">
    <name type="scientific">Cicer arietinum</name>
    <name type="common">Chickpea</name>
    <name type="synonym">Garbanzo</name>
    <dbReference type="NCBI Taxonomy" id="3827"/>
    <lineage>
        <taxon>Eukaryota</taxon>
        <taxon>Viridiplantae</taxon>
        <taxon>Streptophyta</taxon>
        <taxon>Embryophyta</taxon>
        <taxon>Tracheophyta</taxon>
        <taxon>Spermatophyta</taxon>
        <taxon>Magnoliopsida</taxon>
        <taxon>eudicotyledons</taxon>
        <taxon>Gunneridae</taxon>
        <taxon>Pentapetalae</taxon>
        <taxon>rosids</taxon>
        <taxon>fabids</taxon>
        <taxon>Fabales</taxon>
        <taxon>Fabaceae</taxon>
        <taxon>Papilionoideae</taxon>
        <taxon>50 kb inversion clade</taxon>
        <taxon>NPAAA clade</taxon>
        <taxon>Hologalegina</taxon>
        <taxon>IRL clade</taxon>
        <taxon>Cicereae</taxon>
        <taxon>Cicer</taxon>
    </lineage>
</organism>
<protein>
    <submittedName>
        <fullName evidence="6">Regulation of nuclear pre-mRNA domain-containing protein 1A</fullName>
    </submittedName>
</protein>
<dbReference type="AlphaFoldDB" id="A0A1S2YCT9"/>
<dbReference type="Proteomes" id="UP000087171">
    <property type="component" value="Chromosome Ca5"/>
</dbReference>
<dbReference type="InterPro" id="IPR008942">
    <property type="entry name" value="ENTH_VHS"/>
</dbReference>
<evidence type="ECO:0000256" key="1">
    <source>
        <dbReference type="ARBA" id="ARBA00022664"/>
    </source>
</evidence>
<dbReference type="GO" id="GO:0031124">
    <property type="term" value="P:mRNA 3'-end processing"/>
    <property type="evidence" value="ECO:0007669"/>
    <property type="project" value="TreeGrafter"/>
</dbReference>
<dbReference type="RefSeq" id="XP_004502456.1">
    <property type="nucleotide sequence ID" value="XM_004502399.3"/>
</dbReference>
<evidence type="ECO:0000313" key="6">
    <source>
        <dbReference type="RefSeq" id="XP_004502456.1"/>
    </source>
</evidence>
<keyword evidence="2" id="KW-0175">Coiled coil</keyword>
<dbReference type="PANTHER" id="PTHR12460:SF27">
    <property type="entry name" value="ENTH_VHS FAMILY PROTEIN"/>
    <property type="match status" value="1"/>
</dbReference>
<dbReference type="SMART" id="SM00582">
    <property type="entry name" value="RPR"/>
    <property type="match status" value="1"/>
</dbReference>
<keyword evidence="5" id="KW-1185">Reference proteome</keyword>
<dbReference type="PANTHER" id="PTHR12460">
    <property type="entry name" value="CYCLIN-DEPENDENT KINASE INHIBITOR-RELATED PROTEIN"/>
    <property type="match status" value="1"/>
</dbReference>
<feature type="region of interest" description="Disordered" evidence="3">
    <location>
        <begin position="451"/>
        <end position="472"/>
    </location>
</feature>
<dbReference type="InterPro" id="IPR006569">
    <property type="entry name" value="CID_dom"/>
</dbReference>
<evidence type="ECO:0000256" key="3">
    <source>
        <dbReference type="SAM" id="MobiDB-lite"/>
    </source>
</evidence>
<proteinExistence type="predicted"/>
<dbReference type="GeneID" id="101502985"/>
<feature type="domain" description="CID" evidence="4">
    <location>
        <begin position="2"/>
        <end position="134"/>
    </location>
</feature>
<dbReference type="OrthoDB" id="10069473at2759"/>
<gene>
    <name evidence="6" type="primary">LOC101502985</name>
</gene>